<feature type="transmembrane region" description="Helical" evidence="6">
    <location>
        <begin position="323"/>
        <end position="347"/>
    </location>
</feature>
<keyword evidence="2 6" id="KW-0812">Transmembrane</keyword>
<proteinExistence type="predicted"/>
<reference evidence="9 11" key="2">
    <citation type="submission" date="2023-09" db="EMBL/GenBank/DDBJ databases">
        <title>Complete-Gapless Cercospora beticola genome.</title>
        <authorList>
            <person name="Wyatt N.A."/>
            <person name="Spanner R.E."/>
            <person name="Bolton M.D."/>
        </authorList>
    </citation>
    <scope>NUCLEOTIDE SEQUENCE [LARGE SCALE GENOMIC DNA]</scope>
    <source>
        <strain evidence="9">Cb09-40</strain>
    </source>
</reference>
<dbReference type="AlphaFoldDB" id="A0A2G5HJA7"/>
<name>A0A2G5HJA7_CERBT</name>
<accession>A0A2G5HJA7</accession>
<evidence type="ECO:0000256" key="5">
    <source>
        <dbReference type="SAM" id="MobiDB-lite"/>
    </source>
</evidence>
<dbReference type="SUPFAM" id="SSF103473">
    <property type="entry name" value="MFS general substrate transporter"/>
    <property type="match status" value="1"/>
</dbReference>
<dbReference type="PANTHER" id="PTHR42718:SF1">
    <property type="entry name" value="LOW AFFINITY AMMONIUM TRANSPORTER"/>
    <property type="match status" value="1"/>
</dbReference>
<feature type="transmembrane region" description="Helical" evidence="6">
    <location>
        <begin position="191"/>
        <end position="212"/>
    </location>
</feature>
<evidence type="ECO:0000259" key="7">
    <source>
        <dbReference type="PROSITE" id="PS50850"/>
    </source>
</evidence>
<dbReference type="Proteomes" id="UP000230605">
    <property type="component" value="Chromosome 7"/>
</dbReference>
<feature type="region of interest" description="Disordered" evidence="5">
    <location>
        <begin position="1"/>
        <end position="83"/>
    </location>
</feature>
<evidence type="ECO:0000313" key="11">
    <source>
        <dbReference type="Proteomes" id="UP001302367"/>
    </source>
</evidence>
<evidence type="ECO:0000313" key="10">
    <source>
        <dbReference type="Proteomes" id="UP000230605"/>
    </source>
</evidence>
<dbReference type="GO" id="GO:0022857">
    <property type="term" value="F:transmembrane transporter activity"/>
    <property type="evidence" value="ECO:0007669"/>
    <property type="project" value="InterPro"/>
</dbReference>
<feature type="transmembrane region" description="Helical" evidence="6">
    <location>
        <begin position="431"/>
        <end position="450"/>
    </location>
</feature>
<feature type="transmembrane region" description="Helical" evidence="6">
    <location>
        <begin position="95"/>
        <end position="113"/>
    </location>
</feature>
<feature type="transmembrane region" description="Helical" evidence="6">
    <location>
        <begin position="295"/>
        <end position="317"/>
    </location>
</feature>
<feature type="transmembrane region" description="Helical" evidence="6">
    <location>
        <begin position="133"/>
        <end position="152"/>
    </location>
</feature>
<feature type="transmembrane region" description="Helical" evidence="6">
    <location>
        <begin position="400"/>
        <end position="424"/>
    </location>
</feature>
<dbReference type="EMBL" id="CP134190">
    <property type="protein sequence ID" value="WPB06523.1"/>
    <property type="molecule type" value="Genomic_DNA"/>
</dbReference>
<feature type="compositionally biased region" description="Basic and acidic residues" evidence="5">
    <location>
        <begin position="44"/>
        <end position="57"/>
    </location>
</feature>
<dbReference type="InterPro" id="IPR011701">
    <property type="entry name" value="MFS"/>
</dbReference>
<feature type="transmembrane region" description="Helical" evidence="6">
    <location>
        <begin position="224"/>
        <end position="248"/>
    </location>
</feature>
<feature type="transmembrane region" description="Helical" evidence="6">
    <location>
        <begin position="164"/>
        <end position="185"/>
    </location>
</feature>
<feature type="domain" description="Major facilitator superfamily (MFS) profile" evidence="7">
    <location>
        <begin position="97"/>
        <end position="560"/>
    </location>
</feature>
<evidence type="ECO:0000256" key="4">
    <source>
        <dbReference type="ARBA" id="ARBA00023136"/>
    </source>
</evidence>
<dbReference type="PANTHER" id="PTHR42718">
    <property type="entry name" value="MAJOR FACILITATOR SUPERFAMILY MULTIDRUG TRANSPORTER MFSC"/>
    <property type="match status" value="1"/>
</dbReference>
<evidence type="ECO:0000256" key="3">
    <source>
        <dbReference type="ARBA" id="ARBA00022989"/>
    </source>
</evidence>
<feature type="transmembrane region" description="Helical" evidence="6">
    <location>
        <begin position="254"/>
        <end position="274"/>
    </location>
</feature>
<dbReference type="GO" id="GO:0016020">
    <property type="term" value="C:membrane"/>
    <property type="evidence" value="ECO:0007669"/>
    <property type="project" value="UniProtKB-SubCell"/>
</dbReference>
<evidence type="ECO:0000256" key="1">
    <source>
        <dbReference type="ARBA" id="ARBA00004141"/>
    </source>
</evidence>
<evidence type="ECO:0000313" key="8">
    <source>
        <dbReference type="EMBL" id="PIA92293.1"/>
    </source>
</evidence>
<keyword evidence="3 6" id="KW-1133">Transmembrane helix</keyword>
<organism evidence="8 10">
    <name type="scientific">Cercospora beticola</name>
    <name type="common">Sugarbeet leaf spot fungus</name>
    <dbReference type="NCBI Taxonomy" id="122368"/>
    <lineage>
        <taxon>Eukaryota</taxon>
        <taxon>Fungi</taxon>
        <taxon>Dikarya</taxon>
        <taxon>Ascomycota</taxon>
        <taxon>Pezizomycotina</taxon>
        <taxon>Dothideomycetes</taxon>
        <taxon>Dothideomycetidae</taxon>
        <taxon>Mycosphaerellales</taxon>
        <taxon>Mycosphaerellaceae</taxon>
        <taxon>Cercospora</taxon>
    </lineage>
</organism>
<evidence type="ECO:0000256" key="2">
    <source>
        <dbReference type="ARBA" id="ARBA00022692"/>
    </source>
</evidence>
<dbReference type="OrthoDB" id="2428527at2759"/>
<feature type="transmembrane region" description="Helical" evidence="6">
    <location>
        <begin position="456"/>
        <end position="482"/>
    </location>
</feature>
<feature type="transmembrane region" description="Helical" evidence="6">
    <location>
        <begin position="536"/>
        <end position="561"/>
    </location>
</feature>
<evidence type="ECO:0000313" key="9">
    <source>
        <dbReference type="EMBL" id="WPB06523.1"/>
    </source>
</evidence>
<dbReference type="EMBL" id="LKMD01000106">
    <property type="protein sequence ID" value="PIA92293.1"/>
    <property type="molecule type" value="Genomic_DNA"/>
</dbReference>
<gene>
    <name evidence="8" type="ORF">CB0940_09186</name>
    <name evidence="9" type="ORF">RHO25_011180</name>
</gene>
<dbReference type="PROSITE" id="PS50850">
    <property type="entry name" value="MFS"/>
    <property type="match status" value="1"/>
</dbReference>
<dbReference type="Proteomes" id="UP001302367">
    <property type="component" value="Chromosome 7"/>
</dbReference>
<dbReference type="Pfam" id="PF07690">
    <property type="entry name" value="MFS_1"/>
    <property type="match status" value="1"/>
</dbReference>
<protein>
    <submittedName>
        <fullName evidence="8">Drug resistance protein</fullName>
    </submittedName>
</protein>
<sequence length="584" mass="62657">MSDSLTPATHRQEPKERTVMDDPEKSLEARSGSAITGPQDQDQDQVHKAKEEAETPERSLTPDLDDPENDDEPRHDATLTKTKSLEQQVSLPREILVVGLIAIAQFTTQVGLGQTLSILHVIGDDFGITNPGILAWLIAGYSLTVGTFILFTGRLGDLFGWKKMLVIGYLWFAVWSVIAGLAVYSNHVLFVFARVIQGIGPAICLPNGLALLGGLYGPGKRKNMAFAVFGACAPGGSIVGAVFGGLFVLAWWPWTFWSFGIALLGIAGVAAWAIPDPQGHKPGLNGHQLFSWAAVWELDLLGAVTGILGLLLINFAWNNAPIVGWSNAQCIVTLIVGVLLMPVFSWIETRVARNPLLPIEVFTASNAFVLGCIALGWANFGIWIFYLWQILEELRGASPLLASAYLSPVTVAGAVAAVVTGALLHRTRPAVVMMIAMSAFLIGSVLIATLPVRQIYWAQIFVTTLITPFGMDMSFPAATLVVSDSVQKSKQGVAASLVNTIVNYSISLGLGFAGTVEVHVNNGGKTEADVLHGYRSGLYMGIGLAGLGIALAILFLVKTLYDERKSARRDPGHQRKSTSTTSIE</sequence>
<feature type="transmembrane region" description="Helical" evidence="6">
    <location>
        <begin position="367"/>
        <end position="388"/>
    </location>
</feature>
<keyword evidence="4 6" id="KW-0472">Membrane</keyword>
<dbReference type="CDD" id="cd17476">
    <property type="entry name" value="MFS_Amf1_MDR_like"/>
    <property type="match status" value="1"/>
</dbReference>
<reference evidence="8 10" key="1">
    <citation type="submission" date="2015-10" db="EMBL/GenBank/DDBJ databases">
        <title>The cercosporin biosynthetic gene cluster was horizontally transferred to several fungal lineages and shown to be expanded in Cercospora beticola based on microsynteny with recipient genomes.</title>
        <authorList>
            <person name="De Jonge R."/>
            <person name="Ebert M.K."/>
            <person name="Suttle J.C."/>
            <person name="Jurick Ii W.M."/>
            <person name="Secor G.A."/>
            <person name="Thomma B.P."/>
            <person name="Van De Peer Y."/>
            <person name="Bolton M.D."/>
        </authorList>
    </citation>
    <scope>NUCLEOTIDE SEQUENCE [LARGE SCALE GENOMIC DNA]</scope>
    <source>
        <strain evidence="8 10">09-40</strain>
    </source>
</reference>
<evidence type="ECO:0000256" key="6">
    <source>
        <dbReference type="SAM" id="Phobius"/>
    </source>
</evidence>
<dbReference type="InterPro" id="IPR020846">
    <property type="entry name" value="MFS_dom"/>
</dbReference>
<comment type="subcellular location">
    <subcellularLocation>
        <location evidence="1">Membrane</location>
        <topology evidence="1">Multi-pass membrane protein</topology>
    </subcellularLocation>
</comment>
<feature type="compositionally biased region" description="Basic and acidic residues" evidence="5">
    <location>
        <begin position="10"/>
        <end position="28"/>
    </location>
</feature>
<dbReference type="InterPro" id="IPR036259">
    <property type="entry name" value="MFS_trans_sf"/>
</dbReference>
<keyword evidence="11" id="KW-1185">Reference proteome</keyword>
<dbReference type="Gene3D" id="1.20.1250.20">
    <property type="entry name" value="MFS general substrate transporter like domains"/>
    <property type="match status" value="2"/>
</dbReference>
<feature type="transmembrane region" description="Helical" evidence="6">
    <location>
        <begin position="494"/>
        <end position="516"/>
    </location>
</feature>